<name>A0A3M6V446_POCDA</name>
<evidence type="ECO:0000256" key="1">
    <source>
        <dbReference type="ARBA" id="ARBA00011970"/>
    </source>
</evidence>
<comment type="catalytic activity">
    <reaction evidence="9">
        <text>L-seryl-[protein] + UDP-N-acetyl-alpha-D-glucosamine = 3-O-(N-acetyl-beta-D-glucosaminyl)-L-seryl-[protein] + UDP + H(+)</text>
        <dbReference type="Rhea" id="RHEA:48904"/>
        <dbReference type="Rhea" id="RHEA-COMP:9863"/>
        <dbReference type="Rhea" id="RHEA-COMP:12251"/>
        <dbReference type="ChEBI" id="CHEBI:15378"/>
        <dbReference type="ChEBI" id="CHEBI:29999"/>
        <dbReference type="ChEBI" id="CHEBI:57705"/>
        <dbReference type="ChEBI" id="CHEBI:58223"/>
        <dbReference type="ChEBI" id="CHEBI:90838"/>
        <dbReference type="EC" id="2.4.1.255"/>
    </reaction>
</comment>
<dbReference type="InterPro" id="IPR007657">
    <property type="entry name" value="Glycosyltransferase_61"/>
</dbReference>
<evidence type="ECO:0000256" key="7">
    <source>
        <dbReference type="ARBA" id="ARBA00040944"/>
    </source>
</evidence>
<dbReference type="EC" id="2.4.1.255" evidence="1"/>
<dbReference type="OrthoDB" id="529273at2759"/>
<evidence type="ECO:0000313" key="13">
    <source>
        <dbReference type="Proteomes" id="UP000275408"/>
    </source>
</evidence>
<evidence type="ECO:0000313" key="12">
    <source>
        <dbReference type="EMBL" id="RMX60630.1"/>
    </source>
</evidence>
<evidence type="ECO:0000256" key="4">
    <source>
        <dbReference type="ARBA" id="ARBA00022729"/>
    </source>
</evidence>
<dbReference type="EMBL" id="RCHS01000140">
    <property type="protein sequence ID" value="RMX60630.1"/>
    <property type="molecule type" value="Genomic_DNA"/>
</dbReference>
<dbReference type="Pfam" id="PF04577">
    <property type="entry name" value="Glyco_transf_61"/>
    <property type="match status" value="1"/>
</dbReference>
<dbReference type="PANTHER" id="PTHR20961">
    <property type="entry name" value="GLYCOSYLTRANSFERASE"/>
    <property type="match status" value="1"/>
</dbReference>
<evidence type="ECO:0000256" key="8">
    <source>
        <dbReference type="ARBA" id="ARBA00042574"/>
    </source>
</evidence>
<protein>
    <recommendedName>
        <fullName evidence="7">EGF domain-specific O-linked N-acetylglucosamine transferase</fullName>
        <ecNumber evidence="1">2.4.1.255</ecNumber>
    </recommendedName>
    <alternativeName>
        <fullName evidence="8">Extracellular O-linked N-acetylglucosamine transferase</fullName>
    </alternativeName>
</protein>
<keyword evidence="13" id="KW-1185">Reference proteome</keyword>
<keyword evidence="3" id="KW-0808">Transferase</keyword>
<evidence type="ECO:0000256" key="2">
    <source>
        <dbReference type="ARBA" id="ARBA00022676"/>
    </source>
</evidence>
<evidence type="ECO:0000256" key="9">
    <source>
        <dbReference type="ARBA" id="ARBA00048317"/>
    </source>
</evidence>
<organism evidence="12 13">
    <name type="scientific">Pocillopora damicornis</name>
    <name type="common">Cauliflower coral</name>
    <name type="synonym">Millepora damicornis</name>
    <dbReference type="NCBI Taxonomy" id="46731"/>
    <lineage>
        <taxon>Eukaryota</taxon>
        <taxon>Metazoa</taxon>
        <taxon>Cnidaria</taxon>
        <taxon>Anthozoa</taxon>
        <taxon>Hexacorallia</taxon>
        <taxon>Scleractinia</taxon>
        <taxon>Astrocoeniina</taxon>
        <taxon>Pocilloporidae</taxon>
        <taxon>Pocillopora</taxon>
    </lineage>
</organism>
<dbReference type="AlphaFoldDB" id="A0A3M6V446"/>
<gene>
    <name evidence="12" type="ORF">pdam_00013756</name>
</gene>
<evidence type="ECO:0000256" key="10">
    <source>
        <dbReference type="ARBA" id="ARBA00049432"/>
    </source>
</evidence>
<dbReference type="Proteomes" id="UP000275408">
    <property type="component" value="Unassembled WGS sequence"/>
</dbReference>
<evidence type="ECO:0000256" key="3">
    <source>
        <dbReference type="ARBA" id="ARBA00022679"/>
    </source>
</evidence>
<keyword evidence="5" id="KW-0256">Endoplasmic reticulum</keyword>
<keyword evidence="4" id="KW-0732">Signal</keyword>
<dbReference type="STRING" id="46731.A0A3M6V446"/>
<proteinExistence type="predicted"/>
<accession>A0A3M6V446</accession>
<comment type="caution">
    <text evidence="12">The sequence shown here is derived from an EMBL/GenBank/DDBJ whole genome shotgun (WGS) entry which is preliminary data.</text>
</comment>
<reference evidence="12 13" key="1">
    <citation type="journal article" date="2018" name="Sci. Rep.">
        <title>Comparative analysis of the Pocillopora damicornis genome highlights role of immune system in coral evolution.</title>
        <authorList>
            <person name="Cunning R."/>
            <person name="Bay R.A."/>
            <person name="Gillette P."/>
            <person name="Baker A.C."/>
            <person name="Traylor-Knowles N."/>
        </authorList>
    </citation>
    <scope>NUCLEOTIDE SEQUENCE [LARGE SCALE GENOMIC DNA]</scope>
    <source>
        <strain evidence="12">RSMAS</strain>
        <tissue evidence="12">Whole animal</tissue>
    </source>
</reference>
<dbReference type="GO" id="GO:0097363">
    <property type="term" value="F:protein O-acetylglucosaminyltransferase activity"/>
    <property type="evidence" value="ECO:0007669"/>
    <property type="project" value="UniProtKB-EC"/>
</dbReference>
<dbReference type="PANTHER" id="PTHR20961:SF148">
    <property type="entry name" value="EGF DOMAIN-SPECIFIC O-LINKED N-ACETYLGLUCOSAMINE TRANSFERASE"/>
    <property type="match status" value="1"/>
</dbReference>
<keyword evidence="6" id="KW-0325">Glycoprotein</keyword>
<keyword evidence="2" id="KW-0328">Glycosyltransferase</keyword>
<evidence type="ECO:0000256" key="6">
    <source>
        <dbReference type="ARBA" id="ARBA00023180"/>
    </source>
</evidence>
<dbReference type="InterPro" id="IPR049625">
    <property type="entry name" value="Glyco_transf_61_cat"/>
</dbReference>
<evidence type="ECO:0000256" key="5">
    <source>
        <dbReference type="ARBA" id="ARBA00022824"/>
    </source>
</evidence>
<dbReference type="GO" id="GO:0005788">
    <property type="term" value="C:endoplasmic reticulum lumen"/>
    <property type="evidence" value="ECO:0007669"/>
    <property type="project" value="TreeGrafter"/>
</dbReference>
<feature type="domain" description="Glycosyltransferase 61 catalytic" evidence="11">
    <location>
        <begin position="152"/>
        <end position="249"/>
    </location>
</feature>
<sequence>MSGRHFRTIEDKIHQFWKESDFGFVKSVQDSLQLVCKPKEIQHARRSLGNFGVTWKVFSSNPILYLGKEYENKRVCFKEAIFALLPRMVFGLYYNTPLTPGCSKSGLFKAFSEHVMGRLGIIQERNFQPTGNTFLSVLHALEASSVMRHQADKTCSDQLICNTIKIHFKNSSEPIRVTLLSRGTKFRNILNENEIIHALDTYPGVKLNVSQYSWDMPFAEQLKRSHNTDIFIGMHGAGLSHALFLPDWANLFELYNCGDVNCYRDLARLRGVSYTTWENEDKVVEHTEELHPRYSDHPKFRNYAFDVREFMRLVERTVKKVRQSIDEYTKKRGS</sequence>
<comment type="catalytic activity">
    <reaction evidence="10">
        <text>L-threonyl-[protein] + UDP-N-acetyl-alpha-D-glucosamine = 3-O-(N-acetyl-beta-D-glucosaminyl)-L-threonyl-[protein] + UDP + H(+)</text>
        <dbReference type="Rhea" id="RHEA:48908"/>
        <dbReference type="Rhea" id="RHEA-COMP:11060"/>
        <dbReference type="Rhea" id="RHEA-COMP:12252"/>
        <dbReference type="ChEBI" id="CHEBI:15378"/>
        <dbReference type="ChEBI" id="CHEBI:30013"/>
        <dbReference type="ChEBI" id="CHEBI:57705"/>
        <dbReference type="ChEBI" id="CHEBI:58223"/>
        <dbReference type="ChEBI" id="CHEBI:90840"/>
        <dbReference type="EC" id="2.4.1.255"/>
    </reaction>
</comment>
<evidence type="ECO:0000259" key="11">
    <source>
        <dbReference type="Pfam" id="PF04577"/>
    </source>
</evidence>